<sequence>MAEGVTVVEVTTSGDMQIDDALVEVVEYDDARGVQIRICTTAKGEQLLRGLEDAEDVIDEPARLGTWHDTTVGRWRGLALRA</sequence>
<gene>
    <name evidence="1" type="ORF">D0Z08_15160</name>
</gene>
<reference evidence="1 2" key="1">
    <citation type="submission" date="2018-09" db="EMBL/GenBank/DDBJ databases">
        <title>Genome sequencing of Nocardioides immobilis CCTCC AB 2017083 for comparison to Nocardioides silvaticus.</title>
        <authorList>
            <person name="Li C."/>
            <person name="Wang G."/>
        </authorList>
    </citation>
    <scope>NUCLEOTIDE SEQUENCE [LARGE SCALE GENOMIC DNA]</scope>
    <source>
        <strain evidence="1 2">CCTCC AB 2017083</strain>
    </source>
</reference>
<accession>A0A417Y152</accession>
<dbReference type="EMBL" id="QXGH01000018">
    <property type="protein sequence ID" value="RHW26297.1"/>
    <property type="molecule type" value="Genomic_DNA"/>
</dbReference>
<evidence type="ECO:0000313" key="1">
    <source>
        <dbReference type="EMBL" id="RHW26297.1"/>
    </source>
</evidence>
<name>A0A417Y152_9ACTN</name>
<keyword evidence="2" id="KW-1185">Reference proteome</keyword>
<protein>
    <submittedName>
        <fullName evidence="1">Uncharacterized protein</fullName>
    </submittedName>
</protein>
<organism evidence="1 2">
    <name type="scientific">Nocardioides immobilis</name>
    <dbReference type="NCBI Taxonomy" id="2049295"/>
    <lineage>
        <taxon>Bacteria</taxon>
        <taxon>Bacillati</taxon>
        <taxon>Actinomycetota</taxon>
        <taxon>Actinomycetes</taxon>
        <taxon>Propionibacteriales</taxon>
        <taxon>Nocardioidaceae</taxon>
        <taxon>Nocardioides</taxon>
    </lineage>
</organism>
<dbReference type="AlphaFoldDB" id="A0A417Y152"/>
<dbReference type="Proteomes" id="UP000283644">
    <property type="component" value="Unassembled WGS sequence"/>
</dbReference>
<evidence type="ECO:0000313" key="2">
    <source>
        <dbReference type="Proteomes" id="UP000283644"/>
    </source>
</evidence>
<comment type="caution">
    <text evidence="1">The sequence shown here is derived from an EMBL/GenBank/DDBJ whole genome shotgun (WGS) entry which is preliminary data.</text>
</comment>
<proteinExistence type="predicted"/>